<dbReference type="EMBL" id="SHRX01000012">
    <property type="protein sequence ID" value="TCE99360.1"/>
    <property type="molecule type" value="Genomic_DNA"/>
</dbReference>
<evidence type="ECO:0000313" key="1">
    <source>
        <dbReference type="EMBL" id="TCE99360.1"/>
    </source>
</evidence>
<evidence type="ECO:0000313" key="2">
    <source>
        <dbReference type="Proteomes" id="UP000292751"/>
    </source>
</evidence>
<dbReference type="RefSeq" id="WP_131234426.1">
    <property type="nucleotide sequence ID" value="NZ_SHRX01000012.1"/>
</dbReference>
<evidence type="ECO:0008006" key="3">
    <source>
        <dbReference type="Google" id="ProtNLM"/>
    </source>
</evidence>
<organism evidence="1 2">
    <name type="scientific">Bifidobacterium longum subsp. longum</name>
    <dbReference type="NCBI Taxonomy" id="1679"/>
    <lineage>
        <taxon>Bacteria</taxon>
        <taxon>Bacillati</taxon>
        <taxon>Actinomycetota</taxon>
        <taxon>Actinomycetes</taxon>
        <taxon>Bifidobacteriales</taxon>
        <taxon>Bifidobacteriaceae</taxon>
        <taxon>Bifidobacterium</taxon>
    </lineage>
</organism>
<reference evidence="1 2" key="1">
    <citation type="journal article" date="2018" name="Sci. Rep.">
        <title>Genomic diversity and distribution of Bifidobacterium longum subsp. longum across the human lifespan.</title>
        <authorList>
            <person name="Odamaki T."/>
            <person name="Bottacini F."/>
            <person name="Kato K."/>
            <person name="Mitsuyama E."/>
            <person name="Yoshida K."/>
            <person name="Horigome A."/>
            <person name="Xiao J.Z."/>
            <person name="van Sinderen D."/>
        </authorList>
    </citation>
    <scope>NUCLEOTIDE SEQUENCE [LARGE SCALE GENOMIC DNA]</scope>
    <source>
        <strain evidence="1 2">MCC10076</strain>
    </source>
</reference>
<accession>A0A4V2N5C2</accession>
<dbReference type="AlphaFoldDB" id="A0A4V2N5C2"/>
<proteinExistence type="predicted"/>
<protein>
    <recommendedName>
        <fullName evidence="3">Unassigned protein</fullName>
    </recommendedName>
</protein>
<dbReference type="Proteomes" id="UP000292751">
    <property type="component" value="Unassembled WGS sequence"/>
</dbReference>
<gene>
    <name evidence="1" type="ORF">MCC10076_0933</name>
</gene>
<sequence>MNEIQLTDHLVAHISAGSDYGRYRAKICEDGNFRESLYAMSLKRLKRKCEKYANRERKAIAYVATLKEES</sequence>
<comment type="caution">
    <text evidence="1">The sequence shown here is derived from an EMBL/GenBank/DDBJ whole genome shotgun (WGS) entry which is preliminary data.</text>
</comment>
<name>A0A4V2N5C2_BIFLL</name>